<keyword evidence="1" id="KW-0285">Flavoprotein</keyword>
<dbReference type="CDD" id="cd02144">
    <property type="entry name" value="iodotyrosine_dehalogenase"/>
    <property type="match status" value="1"/>
</dbReference>
<evidence type="ECO:0000259" key="4">
    <source>
        <dbReference type="Pfam" id="PF00881"/>
    </source>
</evidence>
<proteinExistence type="predicted"/>
<evidence type="ECO:0000256" key="3">
    <source>
        <dbReference type="ARBA" id="ARBA00023002"/>
    </source>
</evidence>
<dbReference type="GO" id="GO:0016491">
    <property type="term" value="F:oxidoreductase activity"/>
    <property type="evidence" value="ECO:0007669"/>
    <property type="project" value="UniProtKB-KW"/>
</dbReference>
<dbReference type="SUPFAM" id="SSF55469">
    <property type="entry name" value="FMN-dependent nitroreductase-like"/>
    <property type="match status" value="1"/>
</dbReference>
<sequence>MNRASLETNQIGDAYVMKPEFIPLTGYRLFDTDTMVERARDFYSLVRLRRTVRDYSEKPVCRSVIDNCIKAAGTAPSGANMQPWHFAVAEQGEIRKQLREAAEIEEQEFYDSKAPQEWLDALAPLGTDSDKPFLETAPYLIGIFVQNFGILPDGRQVKHYYATESVGIATGILISALHHAGLATLTHTPSPMGFLNQIFQRPKNERPFLLLVTGHPDENALVPKIERQPLENICSTVR</sequence>
<dbReference type="PANTHER" id="PTHR23026:SF90">
    <property type="entry name" value="IODOTYROSINE DEIODINASE 1"/>
    <property type="match status" value="1"/>
</dbReference>
<evidence type="ECO:0000256" key="1">
    <source>
        <dbReference type="ARBA" id="ARBA00022630"/>
    </source>
</evidence>
<keyword evidence="3" id="KW-0560">Oxidoreductase</keyword>
<reference evidence="5" key="1">
    <citation type="submission" date="2018-05" db="EMBL/GenBank/DDBJ databases">
        <authorList>
            <person name="Lanie J.A."/>
            <person name="Ng W.-L."/>
            <person name="Kazmierczak K.M."/>
            <person name="Andrzejewski T.M."/>
            <person name="Davidsen T.M."/>
            <person name="Wayne K.J."/>
            <person name="Tettelin H."/>
            <person name="Glass J.I."/>
            <person name="Rusch D."/>
            <person name="Podicherti R."/>
            <person name="Tsui H.-C.T."/>
            <person name="Winkler M.E."/>
        </authorList>
    </citation>
    <scope>NUCLEOTIDE SEQUENCE</scope>
</reference>
<protein>
    <recommendedName>
        <fullName evidence="4">Nitroreductase domain-containing protein</fullName>
    </recommendedName>
</protein>
<dbReference type="InterPro" id="IPR029479">
    <property type="entry name" value="Nitroreductase"/>
</dbReference>
<keyword evidence="2" id="KW-0288">FMN</keyword>
<dbReference type="PANTHER" id="PTHR23026">
    <property type="entry name" value="NADPH NITROREDUCTASE"/>
    <property type="match status" value="1"/>
</dbReference>
<dbReference type="Gene3D" id="3.40.109.10">
    <property type="entry name" value="NADH Oxidase"/>
    <property type="match status" value="1"/>
</dbReference>
<dbReference type="InterPro" id="IPR050627">
    <property type="entry name" value="Nitroreductase/BluB"/>
</dbReference>
<organism evidence="5">
    <name type="scientific">marine metagenome</name>
    <dbReference type="NCBI Taxonomy" id="408172"/>
    <lineage>
        <taxon>unclassified sequences</taxon>
        <taxon>metagenomes</taxon>
        <taxon>ecological metagenomes</taxon>
    </lineage>
</organism>
<dbReference type="EMBL" id="UINC01002747">
    <property type="protein sequence ID" value="SUZ99885.1"/>
    <property type="molecule type" value="Genomic_DNA"/>
</dbReference>
<evidence type="ECO:0000313" key="5">
    <source>
        <dbReference type="EMBL" id="SUZ99885.1"/>
    </source>
</evidence>
<evidence type="ECO:0000256" key="2">
    <source>
        <dbReference type="ARBA" id="ARBA00022643"/>
    </source>
</evidence>
<dbReference type="InterPro" id="IPR000415">
    <property type="entry name" value="Nitroreductase-like"/>
</dbReference>
<name>A0A381S710_9ZZZZ</name>
<dbReference type="AlphaFoldDB" id="A0A381S710"/>
<gene>
    <name evidence="5" type="ORF">METZ01_LOCUS52739</name>
</gene>
<dbReference type="Pfam" id="PF00881">
    <property type="entry name" value="Nitroreductase"/>
    <property type="match status" value="1"/>
</dbReference>
<feature type="domain" description="Nitroreductase" evidence="4">
    <location>
        <begin position="47"/>
        <end position="215"/>
    </location>
</feature>
<accession>A0A381S710</accession>